<sequence>MVFWGIERIFNGMKGFLFLSKLVFVLNLLFVLCVVLRLVAVEWSGTIASILIIGGWMLAFPLNAVAAVWGIVALLRKEMEFQLKSIPFVNAVLLIFQLFFFLL</sequence>
<gene>
    <name evidence="2" type="ORF">IQ13_3025</name>
</gene>
<name>A0A562SHX3_9BACT</name>
<dbReference type="AlphaFoldDB" id="A0A562SHX3"/>
<feature type="transmembrane region" description="Helical" evidence="1">
    <location>
        <begin position="46"/>
        <end position="74"/>
    </location>
</feature>
<dbReference type="Proteomes" id="UP000316167">
    <property type="component" value="Unassembled WGS sequence"/>
</dbReference>
<protein>
    <submittedName>
        <fullName evidence="2">Uncharacterized protein</fullName>
    </submittedName>
</protein>
<keyword evidence="3" id="KW-1185">Reference proteome</keyword>
<proteinExistence type="predicted"/>
<evidence type="ECO:0000313" key="3">
    <source>
        <dbReference type="Proteomes" id="UP000316167"/>
    </source>
</evidence>
<evidence type="ECO:0000313" key="2">
    <source>
        <dbReference type="EMBL" id="TWI80350.1"/>
    </source>
</evidence>
<keyword evidence="1" id="KW-1133">Transmembrane helix</keyword>
<keyword evidence="1" id="KW-0472">Membrane</keyword>
<organism evidence="2 3">
    <name type="scientific">Lacibacter cauensis</name>
    <dbReference type="NCBI Taxonomy" id="510947"/>
    <lineage>
        <taxon>Bacteria</taxon>
        <taxon>Pseudomonadati</taxon>
        <taxon>Bacteroidota</taxon>
        <taxon>Chitinophagia</taxon>
        <taxon>Chitinophagales</taxon>
        <taxon>Chitinophagaceae</taxon>
        <taxon>Lacibacter</taxon>
    </lineage>
</organism>
<dbReference type="EMBL" id="VLLE01000005">
    <property type="protein sequence ID" value="TWI80350.1"/>
    <property type="molecule type" value="Genomic_DNA"/>
</dbReference>
<feature type="transmembrane region" description="Helical" evidence="1">
    <location>
        <begin position="16"/>
        <end position="40"/>
    </location>
</feature>
<reference evidence="2 3" key="1">
    <citation type="journal article" date="2015" name="Stand. Genomic Sci.">
        <title>Genomic Encyclopedia of Bacterial and Archaeal Type Strains, Phase III: the genomes of soil and plant-associated and newly described type strains.</title>
        <authorList>
            <person name="Whitman W.B."/>
            <person name="Woyke T."/>
            <person name="Klenk H.P."/>
            <person name="Zhou Y."/>
            <person name="Lilburn T.G."/>
            <person name="Beck B.J."/>
            <person name="De Vos P."/>
            <person name="Vandamme P."/>
            <person name="Eisen J.A."/>
            <person name="Garrity G."/>
            <person name="Hugenholtz P."/>
            <person name="Kyrpides N.C."/>
        </authorList>
    </citation>
    <scope>NUCLEOTIDE SEQUENCE [LARGE SCALE GENOMIC DNA]</scope>
    <source>
        <strain evidence="2 3">CGMCC 1.7271</strain>
    </source>
</reference>
<evidence type="ECO:0000256" key="1">
    <source>
        <dbReference type="SAM" id="Phobius"/>
    </source>
</evidence>
<keyword evidence="1" id="KW-0812">Transmembrane</keyword>
<feature type="transmembrane region" description="Helical" evidence="1">
    <location>
        <begin position="86"/>
        <end position="102"/>
    </location>
</feature>
<comment type="caution">
    <text evidence="2">The sequence shown here is derived from an EMBL/GenBank/DDBJ whole genome shotgun (WGS) entry which is preliminary data.</text>
</comment>
<accession>A0A562SHX3</accession>